<dbReference type="EMBL" id="JAENIG010000017">
    <property type="protein sequence ID" value="MBK1856557.1"/>
    <property type="molecule type" value="Genomic_DNA"/>
</dbReference>
<organism evidence="1 2">
    <name type="scientific">Oceaniferula flava</name>
    <dbReference type="NCBI Taxonomy" id="2800421"/>
    <lineage>
        <taxon>Bacteria</taxon>
        <taxon>Pseudomonadati</taxon>
        <taxon>Verrucomicrobiota</taxon>
        <taxon>Verrucomicrobiia</taxon>
        <taxon>Verrucomicrobiales</taxon>
        <taxon>Verrucomicrobiaceae</taxon>
        <taxon>Oceaniferula</taxon>
    </lineage>
</organism>
<proteinExistence type="predicted"/>
<keyword evidence="2" id="KW-1185">Reference proteome</keyword>
<dbReference type="Proteomes" id="UP000634206">
    <property type="component" value="Unassembled WGS sequence"/>
</dbReference>
<dbReference type="RefSeq" id="WP_309491177.1">
    <property type="nucleotide sequence ID" value="NZ_JAENIG010000017.1"/>
</dbReference>
<evidence type="ECO:0000313" key="1">
    <source>
        <dbReference type="EMBL" id="MBK1856557.1"/>
    </source>
</evidence>
<evidence type="ECO:0000313" key="2">
    <source>
        <dbReference type="Proteomes" id="UP000634206"/>
    </source>
</evidence>
<name>A0AAE2V963_9BACT</name>
<dbReference type="AlphaFoldDB" id="A0AAE2V963"/>
<protein>
    <submittedName>
        <fullName evidence="1">Uncharacterized protein</fullName>
    </submittedName>
</protein>
<sequence>MNEPEHLCPLIIESIEHVEEALSLIDELRTCTSPIENDKLLEALKKSLLPIEGKLEKTRAEASLLRKWGQHWKRKMKLYLEIDSF</sequence>
<reference evidence="1" key="1">
    <citation type="submission" date="2021-01" db="EMBL/GenBank/DDBJ databases">
        <title>Modified the classification status of verrucomicrobia.</title>
        <authorList>
            <person name="Feng X."/>
        </authorList>
    </citation>
    <scope>NUCLEOTIDE SEQUENCE</scope>
    <source>
        <strain evidence="1">5K15</strain>
    </source>
</reference>
<gene>
    <name evidence="1" type="ORF">JIN83_16415</name>
</gene>
<comment type="caution">
    <text evidence="1">The sequence shown here is derived from an EMBL/GenBank/DDBJ whole genome shotgun (WGS) entry which is preliminary data.</text>
</comment>
<accession>A0AAE2V963</accession>